<dbReference type="PROSITE" id="PS51352">
    <property type="entry name" value="THIOREDOXIN_2"/>
    <property type="match status" value="1"/>
</dbReference>
<dbReference type="PANTHER" id="PTHR42852:SF13">
    <property type="entry name" value="PROTEIN DIPZ"/>
    <property type="match status" value="1"/>
</dbReference>
<dbReference type="CDD" id="cd02966">
    <property type="entry name" value="TlpA_like_family"/>
    <property type="match status" value="1"/>
</dbReference>
<dbReference type="Pfam" id="PF00085">
    <property type="entry name" value="Thioredoxin"/>
    <property type="match status" value="1"/>
</dbReference>
<dbReference type="OrthoDB" id="2121326at2759"/>
<reference evidence="2" key="1">
    <citation type="journal article" date="2020" name="Fungal Divers.">
        <title>Resolving the Mortierellaceae phylogeny through synthesis of multi-gene phylogenetics and phylogenomics.</title>
        <authorList>
            <person name="Vandepol N."/>
            <person name="Liber J."/>
            <person name="Desiro A."/>
            <person name="Na H."/>
            <person name="Kennedy M."/>
            <person name="Barry K."/>
            <person name="Grigoriev I.V."/>
            <person name="Miller A.N."/>
            <person name="O'Donnell K."/>
            <person name="Stajich J.E."/>
            <person name="Bonito G."/>
        </authorList>
    </citation>
    <scope>NUCLEOTIDE SEQUENCE</scope>
    <source>
        <strain evidence="2">NRRL 2769</strain>
    </source>
</reference>
<sequence>MAETSIDAPTKEQETLFKKACESILFTPFQDKYEDKWEEDSYWAAVETFKARATEIGIEDHEAFLKRSYGMNFEGIRGFLISGPPLFMRKEWKSPLTGAKVDAHQILAPLTHVHGSKFSGEERVVALDFWATWCSPCVEDAPKISGLVEKYAGRVAIVGINNEGIFSKKSLDVEKIKTFLDERKTDFRYTIYVDNEEGHAKTNLFSKVGFTAVPCVVVLADGVVTYAGGAGDNLETELQNALELTTAKEE</sequence>
<comment type="caution">
    <text evidence="2">The sequence shown here is derived from an EMBL/GenBank/DDBJ whole genome shotgun (WGS) entry which is preliminary data.</text>
</comment>
<dbReference type="AlphaFoldDB" id="A0A9P6MQS4"/>
<organism evidence="2 3">
    <name type="scientific">Entomortierella chlamydospora</name>
    <dbReference type="NCBI Taxonomy" id="101097"/>
    <lineage>
        <taxon>Eukaryota</taxon>
        <taxon>Fungi</taxon>
        <taxon>Fungi incertae sedis</taxon>
        <taxon>Mucoromycota</taxon>
        <taxon>Mortierellomycotina</taxon>
        <taxon>Mortierellomycetes</taxon>
        <taxon>Mortierellales</taxon>
        <taxon>Mortierellaceae</taxon>
        <taxon>Entomortierella</taxon>
    </lineage>
</organism>
<protein>
    <recommendedName>
        <fullName evidence="1">Thioredoxin domain-containing protein</fullName>
    </recommendedName>
</protein>
<dbReference type="SUPFAM" id="SSF52833">
    <property type="entry name" value="Thioredoxin-like"/>
    <property type="match status" value="1"/>
</dbReference>
<evidence type="ECO:0000313" key="2">
    <source>
        <dbReference type="EMBL" id="KAG0010213.1"/>
    </source>
</evidence>
<feature type="domain" description="Thioredoxin" evidence="1">
    <location>
        <begin position="95"/>
        <end position="247"/>
    </location>
</feature>
<dbReference type="InterPro" id="IPR050553">
    <property type="entry name" value="Thioredoxin_ResA/DsbE_sf"/>
</dbReference>
<gene>
    <name evidence="2" type="ORF">BGZ80_001670</name>
</gene>
<accession>A0A9P6MQS4</accession>
<evidence type="ECO:0000313" key="3">
    <source>
        <dbReference type="Proteomes" id="UP000703661"/>
    </source>
</evidence>
<dbReference type="Gene3D" id="3.40.30.10">
    <property type="entry name" value="Glutaredoxin"/>
    <property type="match status" value="1"/>
</dbReference>
<proteinExistence type="predicted"/>
<keyword evidence="3" id="KW-1185">Reference proteome</keyword>
<name>A0A9P6MQS4_9FUNG</name>
<dbReference type="PANTHER" id="PTHR42852">
    <property type="entry name" value="THIOL:DISULFIDE INTERCHANGE PROTEIN DSBE"/>
    <property type="match status" value="1"/>
</dbReference>
<dbReference type="InterPro" id="IPR013766">
    <property type="entry name" value="Thioredoxin_domain"/>
</dbReference>
<dbReference type="InterPro" id="IPR036249">
    <property type="entry name" value="Thioredoxin-like_sf"/>
</dbReference>
<dbReference type="EMBL" id="JAAAID010001388">
    <property type="protein sequence ID" value="KAG0010213.1"/>
    <property type="molecule type" value="Genomic_DNA"/>
</dbReference>
<evidence type="ECO:0000259" key="1">
    <source>
        <dbReference type="PROSITE" id="PS51352"/>
    </source>
</evidence>
<dbReference type="Proteomes" id="UP000703661">
    <property type="component" value="Unassembled WGS sequence"/>
</dbReference>